<dbReference type="AlphaFoldDB" id="A0A840IL01"/>
<protein>
    <submittedName>
        <fullName evidence="1">Uncharacterized protein</fullName>
    </submittedName>
</protein>
<accession>A0A840IL01</accession>
<dbReference type="EMBL" id="JACHMG010000001">
    <property type="protein sequence ID" value="MBB4682670.1"/>
    <property type="molecule type" value="Genomic_DNA"/>
</dbReference>
<reference evidence="1 2" key="1">
    <citation type="submission" date="2020-08" db="EMBL/GenBank/DDBJ databases">
        <title>Sequencing the genomes of 1000 actinobacteria strains.</title>
        <authorList>
            <person name="Klenk H.-P."/>
        </authorList>
    </citation>
    <scope>NUCLEOTIDE SEQUENCE [LARGE SCALE GENOMIC DNA]</scope>
    <source>
        <strain evidence="1 2">DSM 45859</strain>
    </source>
</reference>
<gene>
    <name evidence="1" type="ORF">BJY18_000155</name>
</gene>
<name>A0A840IL01_9PSEU</name>
<sequence>MTIWADLRSIHVALAGELIRTRHSRLSAEDLDHMRLRGRPAGPEPAASAAPRRPAVAAVAIEVDRTVDRDGNITLAGNRHLVGVPLSGQRVTVRLDRHLLHVIADDHVVKTMPAPVMPDAVARLNGSRAAAGPLPPPPPGPVRVLRTIPADGITQVGGQRLRIGRAHAGKTVVIVPEDDVFRVLHNDIELSTHVRKTDKPITHLRASSRTNPNAKKLLNPSTKP</sequence>
<organism evidence="1 2">
    <name type="scientific">Amycolatopsis jiangsuensis</name>
    <dbReference type="NCBI Taxonomy" id="1181879"/>
    <lineage>
        <taxon>Bacteria</taxon>
        <taxon>Bacillati</taxon>
        <taxon>Actinomycetota</taxon>
        <taxon>Actinomycetes</taxon>
        <taxon>Pseudonocardiales</taxon>
        <taxon>Pseudonocardiaceae</taxon>
        <taxon>Amycolatopsis</taxon>
    </lineage>
</organism>
<proteinExistence type="predicted"/>
<dbReference type="RefSeq" id="WP_246458725.1">
    <property type="nucleotide sequence ID" value="NZ_JACHMG010000001.1"/>
</dbReference>
<comment type="caution">
    <text evidence="1">The sequence shown here is derived from an EMBL/GenBank/DDBJ whole genome shotgun (WGS) entry which is preliminary data.</text>
</comment>
<keyword evidence="2" id="KW-1185">Reference proteome</keyword>
<evidence type="ECO:0000313" key="2">
    <source>
        <dbReference type="Proteomes" id="UP000581769"/>
    </source>
</evidence>
<evidence type="ECO:0000313" key="1">
    <source>
        <dbReference type="EMBL" id="MBB4682670.1"/>
    </source>
</evidence>
<dbReference type="Proteomes" id="UP000581769">
    <property type="component" value="Unassembled WGS sequence"/>
</dbReference>